<dbReference type="PANTHER" id="PTHR43065:SF42">
    <property type="entry name" value="TWO-COMPONENT SENSOR PPRA"/>
    <property type="match status" value="1"/>
</dbReference>
<comment type="catalytic activity">
    <reaction evidence="1">
        <text>ATP + protein L-histidine = ADP + protein N-phospho-L-histidine.</text>
        <dbReference type="EC" id="2.7.13.3"/>
    </reaction>
</comment>
<dbReference type="EMBL" id="FOTO01000001">
    <property type="protein sequence ID" value="SFL26316.1"/>
    <property type="molecule type" value="Genomic_DNA"/>
</dbReference>
<dbReference type="OrthoDB" id="9777714at2"/>
<dbReference type="EC" id="2.7.13.3" evidence="2"/>
<keyword evidence="4" id="KW-0472">Membrane</keyword>
<accession>A0A8G2BZL1</accession>
<dbReference type="PANTHER" id="PTHR43065">
    <property type="entry name" value="SENSOR HISTIDINE KINASE"/>
    <property type="match status" value="1"/>
</dbReference>
<keyword evidence="4" id="KW-0812">Transmembrane</keyword>
<dbReference type="Gene3D" id="1.10.287.130">
    <property type="match status" value="1"/>
</dbReference>
<evidence type="ECO:0000256" key="2">
    <source>
        <dbReference type="ARBA" id="ARBA00012438"/>
    </source>
</evidence>
<keyword evidence="4" id="KW-1133">Transmembrane helix</keyword>
<reference evidence="6 7" key="1">
    <citation type="submission" date="2016-10" db="EMBL/GenBank/DDBJ databases">
        <authorList>
            <person name="Varghese N."/>
            <person name="Submissions S."/>
        </authorList>
    </citation>
    <scope>NUCLEOTIDE SEQUENCE [LARGE SCALE GENOMIC DNA]</scope>
    <source>
        <strain evidence="6 7">DSM 1741</strain>
    </source>
</reference>
<dbReference type="InterPro" id="IPR036097">
    <property type="entry name" value="HisK_dim/P_sf"/>
</dbReference>
<evidence type="ECO:0000259" key="5">
    <source>
        <dbReference type="PROSITE" id="PS50109"/>
    </source>
</evidence>
<dbReference type="RefSeq" id="WP_092188403.1">
    <property type="nucleotide sequence ID" value="NZ_FOTO01000001.1"/>
</dbReference>
<dbReference type="InterPro" id="IPR003594">
    <property type="entry name" value="HATPase_dom"/>
</dbReference>
<organism evidence="6 7">
    <name type="scientific">Desulfomicrobium norvegicum (strain DSM 1741 / NCIMB 8310)</name>
    <name type="common">Desulfovibrio baculatus (strain Norway 4)</name>
    <name type="synonym">Desulfovibrio desulfuricans (strain Norway 4)</name>
    <dbReference type="NCBI Taxonomy" id="52561"/>
    <lineage>
        <taxon>Bacteria</taxon>
        <taxon>Pseudomonadati</taxon>
        <taxon>Thermodesulfobacteriota</taxon>
        <taxon>Desulfovibrionia</taxon>
        <taxon>Desulfovibrionales</taxon>
        <taxon>Desulfomicrobiaceae</taxon>
        <taxon>Desulfomicrobium</taxon>
    </lineage>
</organism>
<comment type="caution">
    <text evidence="6">The sequence shown here is derived from an EMBL/GenBank/DDBJ whole genome shotgun (WGS) entry which is preliminary data.</text>
</comment>
<dbReference type="Proteomes" id="UP000199581">
    <property type="component" value="Unassembled WGS sequence"/>
</dbReference>
<proteinExistence type="predicted"/>
<evidence type="ECO:0000313" key="7">
    <source>
        <dbReference type="Proteomes" id="UP000199581"/>
    </source>
</evidence>
<dbReference type="InterPro" id="IPR036890">
    <property type="entry name" value="HATPase_C_sf"/>
</dbReference>
<dbReference type="PRINTS" id="PR00344">
    <property type="entry name" value="BCTRLSENSOR"/>
</dbReference>
<dbReference type="GO" id="GO:0000155">
    <property type="term" value="F:phosphorelay sensor kinase activity"/>
    <property type="evidence" value="ECO:0007669"/>
    <property type="project" value="InterPro"/>
</dbReference>
<dbReference type="Pfam" id="PF02518">
    <property type="entry name" value="HATPase_c"/>
    <property type="match status" value="1"/>
</dbReference>
<evidence type="ECO:0000313" key="6">
    <source>
        <dbReference type="EMBL" id="SFL26316.1"/>
    </source>
</evidence>
<dbReference type="InterPro" id="IPR005467">
    <property type="entry name" value="His_kinase_dom"/>
</dbReference>
<evidence type="ECO:0000256" key="1">
    <source>
        <dbReference type="ARBA" id="ARBA00000085"/>
    </source>
</evidence>
<sequence>MRQYTRQTIKRNFFAAMLLAPFIPVLLALGTGGYLFWNHVQQGALGRLTLLSVGSARVVDLFLDDFLGDLTMAQVHLSEHPDSIGLRDVFDRLSVKHTRLVDVALIDPEGLVKAYAGPSVYTGTHIVPGQWLSEALQRGSSVSGVISGQMGLPHCIVALRLNSGNEPLILRASLDLEIFAQMLMDVRDEGTELFLVNREGEVIAGSGGQILTRERGLVEHVFMERVGTAFHDSRSDTAYSSVVLRHGGWILAARKQMGAIFSAADSTVLFMGMSLLSAGIVVFLSSLYLTGYVEKMLRQRDEEREVLREQLYRAGRLAELGEMAAGFAHEINNPLQIMKSDQAYMEMLLQDFRDRAASDVAFLNDVNEMAASINQLKLQIDRCARITHSILSFGRAGNSEAQNIDLGKFIPEVLTMIQKKIQLSNVALHVDMPASRLLVHVDPARLQQVLLNLLNNAMYAVSEVSNIRPGEIVLSCSAEGADQVRVEIRDNGSGIGVDQQKLIFTPFYTTKPAGSGTGLGLSLCHGIVESMKGVLDFTSVKGQGSAFFLLLPRVSSSAD</sequence>
<protein>
    <recommendedName>
        <fullName evidence="2">histidine kinase</fullName>
        <ecNumber evidence="2">2.7.13.3</ecNumber>
    </recommendedName>
</protein>
<gene>
    <name evidence="6" type="ORF">SAMN05421830_101221</name>
</gene>
<keyword evidence="7" id="KW-1185">Reference proteome</keyword>
<keyword evidence="3" id="KW-0597">Phosphoprotein</keyword>
<dbReference type="PROSITE" id="PS50109">
    <property type="entry name" value="HIS_KIN"/>
    <property type="match status" value="1"/>
</dbReference>
<dbReference type="Gene3D" id="3.30.565.10">
    <property type="entry name" value="Histidine kinase-like ATPase, C-terminal domain"/>
    <property type="match status" value="1"/>
</dbReference>
<dbReference type="SUPFAM" id="SSF47384">
    <property type="entry name" value="Homodimeric domain of signal transducing histidine kinase"/>
    <property type="match status" value="1"/>
</dbReference>
<dbReference type="InterPro" id="IPR004358">
    <property type="entry name" value="Sig_transdc_His_kin-like_C"/>
</dbReference>
<evidence type="ECO:0000256" key="3">
    <source>
        <dbReference type="ARBA" id="ARBA00022553"/>
    </source>
</evidence>
<evidence type="ECO:0000256" key="4">
    <source>
        <dbReference type="SAM" id="Phobius"/>
    </source>
</evidence>
<dbReference type="CDD" id="cd00082">
    <property type="entry name" value="HisKA"/>
    <property type="match status" value="1"/>
</dbReference>
<keyword evidence="6" id="KW-0418">Kinase</keyword>
<dbReference type="InterPro" id="IPR003661">
    <property type="entry name" value="HisK_dim/P_dom"/>
</dbReference>
<keyword evidence="6" id="KW-0808">Transferase</keyword>
<feature type="transmembrane region" description="Helical" evidence="4">
    <location>
        <begin position="268"/>
        <end position="290"/>
    </location>
</feature>
<feature type="transmembrane region" description="Helical" evidence="4">
    <location>
        <begin position="12"/>
        <end position="37"/>
    </location>
</feature>
<dbReference type="AlphaFoldDB" id="A0A8G2BZL1"/>
<feature type="domain" description="Histidine kinase" evidence="5">
    <location>
        <begin position="326"/>
        <end position="555"/>
    </location>
</feature>
<name>A0A8G2BZL1_DESNO</name>
<dbReference type="SMART" id="SM00387">
    <property type="entry name" value="HATPase_c"/>
    <property type="match status" value="1"/>
</dbReference>
<dbReference type="SUPFAM" id="SSF55874">
    <property type="entry name" value="ATPase domain of HSP90 chaperone/DNA topoisomerase II/histidine kinase"/>
    <property type="match status" value="1"/>
</dbReference>